<keyword evidence="1" id="KW-0378">Hydrolase</keyword>
<comment type="caution">
    <text evidence="2">The sequence shown here is derived from an EMBL/GenBank/DDBJ whole genome shotgun (WGS) entry which is preliminary data.</text>
</comment>
<keyword evidence="3" id="KW-1185">Reference proteome</keyword>
<dbReference type="SUPFAM" id="SSF63817">
    <property type="entry name" value="Sortase"/>
    <property type="match status" value="1"/>
</dbReference>
<dbReference type="CDD" id="cd05829">
    <property type="entry name" value="Sortase_F"/>
    <property type="match status" value="1"/>
</dbReference>
<gene>
    <name evidence="2" type="ORF">KIN34_04620</name>
</gene>
<name>A0ABS5TWS5_9CELL</name>
<protein>
    <submittedName>
        <fullName evidence="2">Class F sortase</fullName>
    </submittedName>
</protein>
<sequence>MAVVPVGVAPDGTMELPAAADVAGWYRYGPAPGQPSGNAVLAAHVDSAVTGLGPLVALRDVREASRLTVTTASGRDVVYSVTGVEQVPKTDAPLRSWFDRTGPAQLVVITCGGAWDAEIGHYSDNVVLTAEPVGR</sequence>
<proteinExistence type="predicted"/>
<evidence type="ECO:0000256" key="1">
    <source>
        <dbReference type="ARBA" id="ARBA00022801"/>
    </source>
</evidence>
<dbReference type="Pfam" id="PF04203">
    <property type="entry name" value="Sortase"/>
    <property type="match status" value="1"/>
</dbReference>
<dbReference type="InterPro" id="IPR023365">
    <property type="entry name" value="Sortase_dom-sf"/>
</dbReference>
<dbReference type="InterPro" id="IPR005754">
    <property type="entry name" value="Sortase"/>
</dbReference>
<dbReference type="EMBL" id="JAHBOH010000001">
    <property type="protein sequence ID" value="MBT0993568.1"/>
    <property type="molecule type" value="Genomic_DNA"/>
</dbReference>
<dbReference type="Proteomes" id="UP000722125">
    <property type="component" value="Unassembled WGS sequence"/>
</dbReference>
<evidence type="ECO:0000313" key="3">
    <source>
        <dbReference type="Proteomes" id="UP000722125"/>
    </source>
</evidence>
<dbReference type="InterPro" id="IPR042001">
    <property type="entry name" value="Sortase_F"/>
</dbReference>
<reference evidence="2 3" key="1">
    <citation type="submission" date="2021-05" db="EMBL/GenBank/DDBJ databases">
        <title>Description of Cellulomonas sp. DKR-3 sp. nov.</title>
        <authorList>
            <person name="Dahal R.H."/>
            <person name="Chaudhary D.K."/>
        </authorList>
    </citation>
    <scope>NUCLEOTIDE SEQUENCE [LARGE SCALE GENOMIC DNA]</scope>
    <source>
        <strain evidence="2 3">DKR-3</strain>
    </source>
</reference>
<evidence type="ECO:0000313" key="2">
    <source>
        <dbReference type="EMBL" id="MBT0993568.1"/>
    </source>
</evidence>
<dbReference type="Gene3D" id="2.40.260.10">
    <property type="entry name" value="Sortase"/>
    <property type="match status" value="1"/>
</dbReference>
<organism evidence="2 3">
    <name type="scientific">Cellulomonas fulva</name>
    <dbReference type="NCBI Taxonomy" id="2835530"/>
    <lineage>
        <taxon>Bacteria</taxon>
        <taxon>Bacillati</taxon>
        <taxon>Actinomycetota</taxon>
        <taxon>Actinomycetes</taxon>
        <taxon>Micrococcales</taxon>
        <taxon>Cellulomonadaceae</taxon>
        <taxon>Cellulomonas</taxon>
    </lineage>
</organism>
<accession>A0ABS5TWS5</accession>